<keyword evidence="5" id="KW-0539">Nucleus</keyword>
<keyword evidence="3" id="KW-0238">DNA-binding</keyword>
<dbReference type="AlphaFoldDB" id="A0A6P5TAQ0"/>
<evidence type="ECO:0000256" key="4">
    <source>
        <dbReference type="ARBA" id="ARBA00023163"/>
    </source>
</evidence>
<dbReference type="GO" id="GO:0006355">
    <property type="term" value="P:regulation of DNA-templated transcription"/>
    <property type="evidence" value="ECO:0007669"/>
    <property type="project" value="InterPro"/>
</dbReference>
<dbReference type="Gene3D" id="2.170.150.80">
    <property type="entry name" value="NAC domain"/>
    <property type="match status" value="1"/>
</dbReference>
<keyword evidence="7" id="KW-1185">Reference proteome</keyword>
<dbReference type="PROSITE" id="PS51005">
    <property type="entry name" value="NAC"/>
    <property type="match status" value="1"/>
</dbReference>
<feature type="domain" description="NAC" evidence="6">
    <location>
        <begin position="1"/>
        <end position="156"/>
    </location>
</feature>
<evidence type="ECO:0000256" key="5">
    <source>
        <dbReference type="ARBA" id="ARBA00023242"/>
    </source>
</evidence>
<evidence type="ECO:0000256" key="2">
    <source>
        <dbReference type="ARBA" id="ARBA00023015"/>
    </source>
</evidence>
<dbReference type="Proteomes" id="UP000515124">
    <property type="component" value="Unplaced"/>
</dbReference>
<dbReference type="SUPFAM" id="SSF101941">
    <property type="entry name" value="NAC domain"/>
    <property type="match status" value="1"/>
</dbReference>
<organism evidence="7 10">
    <name type="scientific">Prunus avium</name>
    <name type="common">Cherry</name>
    <name type="synonym">Cerasus avium</name>
    <dbReference type="NCBI Taxonomy" id="42229"/>
    <lineage>
        <taxon>Eukaryota</taxon>
        <taxon>Viridiplantae</taxon>
        <taxon>Streptophyta</taxon>
        <taxon>Embryophyta</taxon>
        <taxon>Tracheophyta</taxon>
        <taxon>Spermatophyta</taxon>
        <taxon>Magnoliopsida</taxon>
        <taxon>eudicotyledons</taxon>
        <taxon>Gunneridae</taxon>
        <taxon>Pentapetalae</taxon>
        <taxon>rosids</taxon>
        <taxon>fabids</taxon>
        <taxon>Rosales</taxon>
        <taxon>Rosaceae</taxon>
        <taxon>Amygdaloideae</taxon>
        <taxon>Amygdaleae</taxon>
        <taxon>Prunus</taxon>
    </lineage>
</organism>
<dbReference type="KEGG" id="pavi:110765508"/>
<dbReference type="GO" id="GO:0003677">
    <property type="term" value="F:DNA binding"/>
    <property type="evidence" value="ECO:0007669"/>
    <property type="project" value="UniProtKB-KW"/>
</dbReference>
<keyword evidence="2" id="KW-0805">Transcription regulation</keyword>
<evidence type="ECO:0000313" key="7">
    <source>
        <dbReference type="Proteomes" id="UP000515124"/>
    </source>
</evidence>
<dbReference type="InterPro" id="IPR003441">
    <property type="entry name" value="NAC-dom"/>
</dbReference>
<reference evidence="8 9" key="1">
    <citation type="submission" date="2025-04" db="UniProtKB">
        <authorList>
            <consortium name="RefSeq"/>
        </authorList>
    </citation>
    <scope>IDENTIFICATION</scope>
</reference>
<dbReference type="RefSeq" id="XP_021824338.1">
    <property type="nucleotide sequence ID" value="XM_021968646.1"/>
</dbReference>
<sequence length="218" mass="25875">MDRHFRFLPTEEELVNHYLRKKKQDKDFKVDHIIPEIDICKHEPWDVPGLLFTEPESPYQDMEWFFFSPRDYKCINSAGINRVTPRGFWKITGKKRLIRARGSEAVIGMKRSLIFYEGRVRQSKKTNWVMYEYYEANPNPKLAQQRDFVLCRLKKIADPLKKKADKQHTSTYAKAEPAYTEWHGIPEDHPQPEDLELIFPALQLQDDMLEMDTEVADV</sequence>
<dbReference type="RefSeq" id="XP_021824335.1">
    <property type="nucleotide sequence ID" value="XM_021968643.1"/>
</dbReference>
<dbReference type="PANTHER" id="PTHR31989">
    <property type="entry name" value="NAC DOMAIN-CONTAINING PROTEIN 82-RELATED"/>
    <property type="match status" value="1"/>
</dbReference>
<evidence type="ECO:0000313" key="10">
    <source>
        <dbReference type="RefSeq" id="XP_021824338.1"/>
    </source>
</evidence>
<gene>
    <name evidence="8 9 10" type="primary">LOC110765508</name>
</gene>
<evidence type="ECO:0000256" key="1">
    <source>
        <dbReference type="ARBA" id="ARBA00004123"/>
    </source>
</evidence>
<evidence type="ECO:0000313" key="8">
    <source>
        <dbReference type="RefSeq" id="XP_021824335.1"/>
    </source>
</evidence>
<dbReference type="InterPro" id="IPR036093">
    <property type="entry name" value="NAC_dom_sf"/>
</dbReference>
<dbReference type="GeneID" id="110765508"/>
<keyword evidence="4" id="KW-0804">Transcription</keyword>
<proteinExistence type="predicted"/>
<dbReference type="Pfam" id="PF02365">
    <property type="entry name" value="NAM"/>
    <property type="match status" value="1"/>
</dbReference>
<dbReference type="GO" id="GO:0005634">
    <property type="term" value="C:nucleus"/>
    <property type="evidence" value="ECO:0007669"/>
    <property type="project" value="UniProtKB-SubCell"/>
</dbReference>
<evidence type="ECO:0000256" key="3">
    <source>
        <dbReference type="ARBA" id="ARBA00023125"/>
    </source>
</evidence>
<evidence type="ECO:0000313" key="9">
    <source>
        <dbReference type="RefSeq" id="XP_021824336.1"/>
    </source>
</evidence>
<dbReference type="RefSeq" id="XP_021824336.1">
    <property type="nucleotide sequence ID" value="XM_021968644.1"/>
</dbReference>
<comment type="subcellular location">
    <subcellularLocation>
        <location evidence="1">Nucleus</location>
    </subcellularLocation>
</comment>
<dbReference type="Gramene" id="Pav_sc0001183.1_g230.1.br:mrna">
    <property type="protein sequence ID" value="Pav_sc0001183.1_g230.1.br:mrna"/>
    <property type="gene ID" value="Pav_sc0001183.1_g230.1.br"/>
</dbReference>
<evidence type="ECO:0000259" key="6">
    <source>
        <dbReference type="PROSITE" id="PS51005"/>
    </source>
</evidence>
<protein>
    <submittedName>
        <fullName evidence="8 9">NAC domain-containing protein 71-like</fullName>
    </submittedName>
</protein>
<name>A0A6P5TAQ0_PRUAV</name>
<accession>A0A6P5TAQ0</accession>